<evidence type="ECO:0000313" key="3">
    <source>
        <dbReference type="EMBL" id="MBP2416229.1"/>
    </source>
</evidence>
<accession>A0ABS4Z5C1</accession>
<proteinExistence type="predicted"/>
<organism evidence="3 4">
    <name type="scientific">Microlunatus capsulatus</name>
    <dbReference type="NCBI Taxonomy" id="99117"/>
    <lineage>
        <taxon>Bacteria</taxon>
        <taxon>Bacillati</taxon>
        <taxon>Actinomycetota</taxon>
        <taxon>Actinomycetes</taxon>
        <taxon>Propionibacteriales</taxon>
        <taxon>Propionibacteriaceae</taxon>
        <taxon>Microlunatus</taxon>
    </lineage>
</organism>
<evidence type="ECO:0000256" key="1">
    <source>
        <dbReference type="SAM" id="MobiDB-lite"/>
    </source>
</evidence>
<feature type="region of interest" description="Disordered" evidence="1">
    <location>
        <begin position="834"/>
        <end position="855"/>
    </location>
</feature>
<dbReference type="SUPFAM" id="SSF52151">
    <property type="entry name" value="FabD/lysophospholipase-like"/>
    <property type="match status" value="1"/>
</dbReference>
<evidence type="ECO:0000256" key="2">
    <source>
        <dbReference type="SAM" id="Phobius"/>
    </source>
</evidence>
<dbReference type="Gene3D" id="3.40.1090.10">
    <property type="entry name" value="Cytosolic phospholipase A2 catalytic domain"/>
    <property type="match status" value="1"/>
</dbReference>
<evidence type="ECO:0000313" key="4">
    <source>
        <dbReference type="Proteomes" id="UP000758168"/>
    </source>
</evidence>
<feature type="compositionally biased region" description="Gly residues" evidence="1">
    <location>
        <begin position="845"/>
        <end position="855"/>
    </location>
</feature>
<feature type="transmembrane region" description="Helical" evidence="2">
    <location>
        <begin position="348"/>
        <end position="368"/>
    </location>
</feature>
<dbReference type="EMBL" id="JAGIOB010000001">
    <property type="protein sequence ID" value="MBP2416229.1"/>
    <property type="molecule type" value="Genomic_DNA"/>
</dbReference>
<keyword evidence="2" id="KW-0812">Transmembrane</keyword>
<keyword evidence="2" id="KW-1133">Transmembrane helix</keyword>
<dbReference type="InterPro" id="IPR016035">
    <property type="entry name" value="Acyl_Trfase/lysoPLipase"/>
</dbReference>
<dbReference type="RefSeq" id="WP_210053809.1">
    <property type="nucleotide sequence ID" value="NZ_BAAAMH010000012.1"/>
</dbReference>
<dbReference type="Proteomes" id="UP000758168">
    <property type="component" value="Unassembled WGS sequence"/>
</dbReference>
<reference evidence="3 4" key="1">
    <citation type="submission" date="2021-03" db="EMBL/GenBank/DDBJ databases">
        <title>Sequencing the genomes of 1000 actinobacteria strains.</title>
        <authorList>
            <person name="Klenk H.-P."/>
        </authorList>
    </citation>
    <scope>NUCLEOTIDE SEQUENCE [LARGE SCALE GENOMIC DNA]</scope>
    <source>
        <strain evidence="3 4">DSM 12936</strain>
    </source>
</reference>
<name>A0ABS4Z5C1_9ACTN</name>
<comment type="caution">
    <text evidence="3">The sequence shown here is derived from an EMBL/GenBank/DDBJ whole genome shotgun (WGS) entry which is preliminary data.</text>
</comment>
<sequence length="912" mass="95441">MAGRGWVMAVTSGTAALDELRRLLDEGHPDLPFAEAPLPPGHDREEPPGWLWADGPVRPGLRDPAAYTATLHADPVLRPVLHLSPAAALAPAGGTADGRGDGSVGGASPAQQAYLRASIDVTMKGGTTSGVIYPLALCEIARDFRLRNVGGASAGAIAAAFAAAAEVGRATADLRDEPPAPARPEPARDGHLRRGFAGLADVIAWLAQVDDPAGTPDELRTAQLFKPKRTALPLFRLVAAVMRGRSWALPLLAATSFGDGVRAVCLAFLLVLPALLSVGTWLVEGAPAPDPVTAYLVAAGWLLALTVAVLGLAAGLLSLRRPRPPAVPAELREPVPAPPRPPVARRTALLLGLGGLGLLVVVALPLVSETWRWLGLARSVLAWLAGALVVLAGVAVSVLRLLGRAKSHRFGLVAGSSTGPDGTGYLDGRFARLMGMPRVTVPLNLVDWLDRSLSELAGTTEVLRFGHLWDARYTAAGPRSAALAAALERAAASPDHRMVNLELMASELVHRVPYRFPLAPGGEQLYLSRGELAGVFPPDVVDALTAGAPLRGGRDLDTGAVLGDLHPLPEAADLPVVFAVRVSLAFPGLFEALHLYRTAAPSVVRDDFGAPVRRDGRRLHHPAGPADGPGSTWVQELWFTDGGVTSNFPIHFFDAILPRWPTVGINLGAHPRGAGHQDVYLPSDRQAAHGVAAPMGRSLLGFLAAVVDTARNWRDTAQTFLPASKGRVAWVRQRPDEGGSNLFMPRDRIAALALRGAVAGARLRRRFAADGQWQRHQWLRMRAGLDNLAQLHARVAAALRDPQYAQFTRGGEAGRAAVSGMIDALGAQADPTGAGCDPYGRPDGTAGGDAGAGGAAGPGEPTLAWYLPGVDDVFWDAAGSLLQHYGAPLPHGAALTADAPAPAASLRQVPPN</sequence>
<keyword evidence="4" id="KW-1185">Reference proteome</keyword>
<gene>
    <name evidence="3" type="ORF">JOF54_001151</name>
</gene>
<keyword evidence="2" id="KW-0472">Membrane</keyword>
<feature type="transmembrane region" description="Helical" evidence="2">
    <location>
        <begin position="263"/>
        <end position="283"/>
    </location>
</feature>
<protein>
    <submittedName>
        <fullName evidence="3">Acylesterase/phospholipase RssA</fullName>
    </submittedName>
</protein>
<feature type="transmembrane region" description="Helical" evidence="2">
    <location>
        <begin position="380"/>
        <end position="402"/>
    </location>
</feature>
<feature type="transmembrane region" description="Helical" evidence="2">
    <location>
        <begin position="295"/>
        <end position="317"/>
    </location>
</feature>